<dbReference type="EC" id="3.1.26.5" evidence="8"/>
<dbReference type="Pfam" id="PF08170">
    <property type="entry name" value="POPLD"/>
    <property type="match status" value="1"/>
</dbReference>
<comment type="subcellular location">
    <subcellularLocation>
        <location evidence="1">Nucleus</location>
    </subcellularLocation>
</comment>
<name>A0ABR3GXX5_9PEZI</name>
<evidence type="ECO:0000259" key="6">
    <source>
        <dbReference type="Pfam" id="PF08170"/>
    </source>
</evidence>
<dbReference type="InterPro" id="IPR055079">
    <property type="entry name" value="POP1_C"/>
</dbReference>
<evidence type="ECO:0000259" key="7">
    <source>
        <dbReference type="Pfam" id="PF22770"/>
    </source>
</evidence>
<keyword evidence="8" id="KW-0378">Hydrolase</keyword>
<dbReference type="Pfam" id="PF22770">
    <property type="entry name" value="POP1_C"/>
    <property type="match status" value="1"/>
</dbReference>
<dbReference type="InterPro" id="IPR012590">
    <property type="entry name" value="POPLD_dom"/>
</dbReference>
<evidence type="ECO:0000256" key="1">
    <source>
        <dbReference type="ARBA" id="ARBA00004123"/>
    </source>
</evidence>
<feature type="compositionally biased region" description="Basic residues" evidence="4">
    <location>
        <begin position="89"/>
        <end position="106"/>
    </location>
</feature>
<dbReference type="EMBL" id="JBBBZM010000001">
    <property type="protein sequence ID" value="KAL0640784.1"/>
    <property type="molecule type" value="Genomic_DNA"/>
</dbReference>
<feature type="compositionally biased region" description="Polar residues" evidence="4">
    <location>
        <begin position="642"/>
        <end position="661"/>
    </location>
</feature>
<dbReference type="PANTHER" id="PTHR22731:SF3">
    <property type="entry name" value="RIBONUCLEASES P_MRP PROTEIN SUBUNIT POP1"/>
    <property type="match status" value="1"/>
</dbReference>
<comment type="caution">
    <text evidence="8">The sequence shown here is derived from an EMBL/GenBank/DDBJ whole genome shotgun (WGS) entry which is preliminary data.</text>
</comment>
<dbReference type="InterPro" id="IPR039182">
    <property type="entry name" value="Pop1"/>
</dbReference>
<evidence type="ECO:0000256" key="2">
    <source>
        <dbReference type="ARBA" id="ARBA00022694"/>
    </source>
</evidence>
<keyword evidence="9" id="KW-1185">Reference proteome</keyword>
<reference evidence="8 9" key="1">
    <citation type="submission" date="2024-02" db="EMBL/GenBank/DDBJ databases">
        <title>Discinaceae phylogenomics.</title>
        <authorList>
            <person name="Dirks A.C."/>
            <person name="James T.Y."/>
        </authorList>
    </citation>
    <scope>NUCLEOTIDE SEQUENCE [LARGE SCALE GENOMIC DNA]</scope>
    <source>
        <strain evidence="8 9">ACD0624</strain>
    </source>
</reference>
<feature type="compositionally biased region" description="Basic and acidic residues" evidence="4">
    <location>
        <begin position="559"/>
        <end position="570"/>
    </location>
</feature>
<accession>A0ABR3GXX5</accession>
<feature type="domain" description="Pop1 N-terminal" evidence="5">
    <location>
        <begin position="53"/>
        <end position="242"/>
    </location>
</feature>
<evidence type="ECO:0000313" key="8">
    <source>
        <dbReference type="EMBL" id="KAL0640784.1"/>
    </source>
</evidence>
<evidence type="ECO:0000256" key="4">
    <source>
        <dbReference type="SAM" id="MobiDB-lite"/>
    </source>
</evidence>
<feature type="region of interest" description="Disordered" evidence="4">
    <location>
        <begin position="629"/>
        <end position="664"/>
    </location>
</feature>
<feature type="domain" description="POP1 C-terminal" evidence="7">
    <location>
        <begin position="753"/>
        <end position="822"/>
    </location>
</feature>
<feature type="region of interest" description="Disordered" evidence="4">
    <location>
        <begin position="156"/>
        <end position="180"/>
    </location>
</feature>
<feature type="domain" description="POPLD" evidence="6">
    <location>
        <begin position="504"/>
        <end position="604"/>
    </location>
</feature>
<feature type="region of interest" description="Disordered" evidence="4">
    <location>
        <begin position="89"/>
        <end position="129"/>
    </location>
</feature>
<keyword evidence="2" id="KW-0819">tRNA processing</keyword>
<dbReference type="Proteomes" id="UP001447188">
    <property type="component" value="Unassembled WGS sequence"/>
</dbReference>
<gene>
    <name evidence="8" type="primary">POP1</name>
    <name evidence="8" type="ORF">Q9L58_000091</name>
</gene>
<dbReference type="InterPro" id="IPR009723">
    <property type="entry name" value="Pop1_N"/>
</dbReference>
<evidence type="ECO:0000256" key="3">
    <source>
        <dbReference type="ARBA" id="ARBA00023242"/>
    </source>
</evidence>
<feature type="region of interest" description="Disordered" evidence="4">
    <location>
        <begin position="1"/>
        <end position="28"/>
    </location>
</feature>
<sequence length="823" mass="90304">MASNNPLKRGPHAPPAGSGNERKRAKLQGARAIAVRNSNPRLKDGVMNVASLVDSREFEIKALEAAMASSRRANNKRAFQMIPHTLRRRSASHNVKRVPKRLRRRAAHEMKEDNTPTVTARTRPKTGHMHMRIETARKLKAMAKKKELTAELLSRTPAARAAENKLRNPPRSSNRFRKRQREKTWLPTHVWHAKRAKMITLWRFAVAETPREKCYRPTHRASQMRGAVAWDESYFSTVQLRGSEDDVKAVLTAITGKGTGALSTLVVAGKRSCETWLYHPNSFPTRPIAPATLIWCAPGLVPDSPDRQLFLRLHPSAFLELWTALIPIAKQHSLTLEDLRYEIGSIEVTGPAATDTLLSILRPASSPPSSPAALWPHLRSLTNPSALPPGALLDFTICDPRLHFPPRLPDDTRTPSELSAAVFSACSSWPIDRAPPTPSALFSRPARTAAVKSQSSQKNINHRKGDAAPGTYPAPLKSDPAIPILLFVSRRSNPSKGVSGAIGSWTLMLPWKWVLPVWYGLMHTGSAVRFGGVDERRQVLFESDGGCFPDDFPGTKAGAAEEERKGRERRELWEKRPKGKRVEWGSVPIGEGRGEVGDGFVCDWQWLVGGGKTPETVVADGAMDVDLPRPSADSIEVPTPVELSSSVELPTPSEPLSTESTVAPPVTLPPPPEPIWNVPAPLITHLLNSARKPLPPALSSLPPHTLSRGVFTVKLTYVQRGTPTDRARIYRLPTNPSLRAQWLALAPKRAKQPLEYPSVPSEEDCIGFVTTGNFSLKEGLGIGVGALAFAKVFGEGKGQVGKLCVVRDVGTGMGRLARWEVVE</sequence>
<organism evidence="8 9">
    <name type="scientific">Discina gigas</name>
    <dbReference type="NCBI Taxonomy" id="1032678"/>
    <lineage>
        <taxon>Eukaryota</taxon>
        <taxon>Fungi</taxon>
        <taxon>Dikarya</taxon>
        <taxon>Ascomycota</taxon>
        <taxon>Pezizomycotina</taxon>
        <taxon>Pezizomycetes</taxon>
        <taxon>Pezizales</taxon>
        <taxon>Discinaceae</taxon>
        <taxon>Discina</taxon>
    </lineage>
</organism>
<dbReference type="Pfam" id="PF06978">
    <property type="entry name" value="POP1_N"/>
    <property type="match status" value="1"/>
</dbReference>
<dbReference type="PANTHER" id="PTHR22731">
    <property type="entry name" value="RIBONUCLEASES P/MRP PROTEIN SUBUNIT POP1"/>
    <property type="match status" value="1"/>
</dbReference>
<protein>
    <submittedName>
        <fullName evidence="8">Ribonucleases P/MRP protein subunit pop1</fullName>
        <ecNumber evidence="8">3.1.26.5</ecNumber>
    </submittedName>
</protein>
<evidence type="ECO:0000313" key="9">
    <source>
        <dbReference type="Proteomes" id="UP001447188"/>
    </source>
</evidence>
<feature type="region of interest" description="Disordered" evidence="4">
    <location>
        <begin position="452"/>
        <end position="474"/>
    </location>
</feature>
<keyword evidence="3" id="KW-0539">Nucleus</keyword>
<proteinExistence type="predicted"/>
<dbReference type="GO" id="GO:0004526">
    <property type="term" value="F:ribonuclease P activity"/>
    <property type="evidence" value="ECO:0007669"/>
    <property type="project" value="UniProtKB-EC"/>
</dbReference>
<evidence type="ECO:0000259" key="5">
    <source>
        <dbReference type="Pfam" id="PF06978"/>
    </source>
</evidence>
<feature type="region of interest" description="Disordered" evidence="4">
    <location>
        <begin position="551"/>
        <end position="570"/>
    </location>
</feature>